<evidence type="ECO:0000256" key="2">
    <source>
        <dbReference type="ARBA" id="ARBA00023043"/>
    </source>
</evidence>
<dbReference type="SUPFAM" id="SSF48403">
    <property type="entry name" value="Ankyrin repeat"/>
    <property type="match status" value="1"/>
</dbReference>
<name>A0A6J8BIA2_MYTCO</name>
<accession>A0A6J8BIA2</accession>
<dbReference type="Proteomes" id="UP000507470">
    <property type="component" value="Unassembled WGS sequence"/>
</dbReference>
<dbReference type="EMBL" id="CACVKT020003209">
    <property type="protein sequence ID" value="CAC5382379.1"/>
    <property type="molecule type" value="Genomic_DNA"/>
</dbReference>
<dbReference type="InterPro" id="IPR036770">
    <property type="entry name" value="Ankyrin_rpt-contain_sf"/>
</dbReference>
<evidence type="ECO:0000313" key="4">
    <source>
        <dbReference type="EMBL" id="CAC5382379.1"/>
    </source>
</evidence>
<dbReference type="Pfam" id="PF12796">
    <property type="entry name" value="Ank_2"/>
    <property type="match status" value="3"/>
</dbReference>
<dbReference type="OrthoDB" id="6072608at2759"/>
<evidence type="ECO:0000313" key="5">
    <source>
        <dbReference type="Proteomes" id="UP000507470"/>
    </source>
</evidence>
<dbReference type="PROSITE" id="PS50297">
    <property type="entry name" value="ANK_REP_REGION"/>
    <property type="match status" value="1"/>
</dbReference>
<dbReference type="PANTHER" id="PTHR24173">
    <property type="entry name" value="ANKYRIN REPEAT CONTAINING"/>
    <property type="match status" value="1"/>
</dbReference>
<dbReference type="PANTHER" id="PTHR24173:SF82">
    <property type="entry name" value="FI19351P1"/>
    <property type="match status" value="1"/>
</dbReference>
<keyword evidence="2 3" id="KW-0040">ANK repeat</keyword>
<dbReference type="PROSITE" id="PS50088">
    <property type="entry name" value="ANK_REPEAT"/>
    <property type="match status" value="1"/>
</dbReference>
<keyword evidence="5" id="KW-1185">Reference proteome</keyword>
<gene>
    <name evidence="4" type="ORF">MCOR_18217</name>
</gene>
<feature type="repeat" description="ANK" evidence="3">
    <location>
        <begin position="190"/>
        <end position="222"/>
    </location>
</feature>
<evidence type="ECO:0000256" key="3">
    <source>
        <dbReference type="PROSITE-ProRule" id="PRU00023"/>
    </source>
</evidence>
<dbReference type="InterPro" id="IPR002110">
    <property type="entry name" value="Ankyrin_rpt"/>
</dbReference>
<sequence length="479" mass="54505">MSTNSESKNDLETQADIIHYCIKEKNTTKIVSTLCLLSPDVRKQIVSLKVNQNTALCAAVTTGQKDVVEYLIKNCEADVNQKGIFTDEKDNQYKVPPIWCAAESGRVDIASVLLFYGADVNDCSDTESTPVRCACFMNHQPMVEFLVENGGNISKTNMYGGTCLMNSVGCSGLVDFLIAKGVEVNSVDVNDWTALHYAAKEGHVNSTRILLTNNADYTIRNKTNRTALELAAFNGHDLVVDTFLQEGSGTKIELVDSYELLGCHQVDTDIEKARKCWLKSLELRLHFSVISINKCHNSEDVFSKTAFANTNEITLSSELEQTKDEHMLYMQALLKYRRILGDYHEDTIYKIRYRGAVYADSKMFQRCVELWKYAYCLELRREKYLEDDTVYAATSLANIFCEMQIEFEDQKSKEKVQTKDVIEVMVMLKDHINNCGAILSVRPVNIHTINNYKYLLQSVIHIINVFRCIERDPYEQNDF</sequence>
<reference evidence="4 5" key="1">
    <citation type="submission" date="2020-06" db="EMBL/GenBank/DDBJ databases">
        <authorList>
            <person name="Li R."/>
            <person name="Bekaert M."/>
        </authorList>
    </citation>
    <scope>NUCLEOTIDE SEQUENCE [LARGE SCALE GENOMIC DNA]</scope>
    <source>
        <strain evidence="5">wild</strain>
    </source>
</reference>
<dbReference type="Gene3D" id="1.25.40.20">
    <property type="entry name" value="Ankyrin repeat-containing domain"/>
    <property type="match status" value="2"/>
</dbReference>
<protein>
    <submittedName>
        <fullName evidence="4">Uncharacterized protein</fullName>
    </submittedName>
</protein>
<proteinExistence type="predicted"/>
<dbReference type="SMART" id="SM00248">
    <property type="entry name" value="ANK"/>
    <property type="match status" value="6"/>
</dbReference>
<dbReference type="AlphaFoldDB" id="A0A6J8BIA2"/>
<organism evidence="4 5">
    <name type="scientific">Mytilus coruscus</name>
    <name type="common">Sea mussel</name>
    <dbReference type="NCBI Taxonomy" id="42192"/>
    <lineage>
        <taxon>Eukaryota</taxon>
        <taxon>Metazoa</taxon>
        <taxon>Spiralia</taxon>
        <taxon>Lophotrochozoa</taxon>
        <taxon>Mollusca</taxon>
        <taxon>Bivalvia</taxon>
        <taxon>Autobranchia</taxon>
        <taxon>Pteriomorphia</taxon>
        <taxon>Mytilida</taxon>
        <taxon>Mytiloidea</taxon>
        <taxon>Mytilidae</taxon>
        <taxon>Mytilinae</taxon>
        <taxon>Mytilus</taxon>
    </lineage>
</organism>
<keyword evidence="1" id="KW-0677">Repeat</keyword>
<evidence type="ECO:0000256" key="1">
    <source>
        <dbReference type="ARBA" id="ARBA00022737"/>
    </source>
</evidence>